<dbReference type="Pfam" id="PF00450">
    <property type="entry name" value="Peptidase_S10"/>
    <property type="match status" value="3"/>
</dbReference>
<keyword evidence="9" id="KW-0325">Glycoprotein</keyword>
<proteinExistence type="inferred from homology"/>
<reference evidence="11" key="1">
    <citation type="journal article" date="2019" name="Science">
        <title>Mutation of a bHLH transcription factor allowed almond domestication.</title>
        <authorList>
            <person name="Sanchez-Perez R."/>
            <person name="Pavan S."/>
            <person name="Mazzeo R."/>
            <person name="Moldovan C."/>
            <person name="Aiese Cigliano R."/>
            <person name="Del Cueto J."/>
            <person name="Ricciardi F."/>
            <person name="Lotti C."/>
            <person name="Ricciardi L."/>
            <person name="Dicenta F."/>
            <person name="Lopez-Marques R.L."/>
            <person name="Lindberg Moller B."/>
        </authorList>
    </citation>
    <scope>NUCLEOTIDE SEQUENCE</scope>
</reference>
<accession>A0A4Y1QS85</accession>
<dbReference type="Gene3D" id="3.40.50.1820">
    <property type="entry name" value="alpha/beta hydrolase"/>
    <property type="match status" value="2"/>
</dbReference>
<dbReference type="GO" id="GO:0006508">
    <property type="term" value="P:proteolysis"/>
    <property type="evidence" value="ECO:0007669"/>
    <property type="project" value="UniProtKB-KW"/>
</dbReference>
<protein>
    <recommendedName>
        <fullName evidence="10">Carboxypeptidase</fullName>
        <ecNumber evidence="10">3.4.16.-</ecNumber>
    </recommendedName>
</protein>
<dbReference type="Gene3D" id="3.40.50.12670">
    <property type="match status" value="1"/>
</dbReference>
<dbReference type="FunFam" id="3.40.50.11320:FF:000001">
    <property type="entry name" value="Carboxypeptidase"/>
    <property type="match status" value="1"/>
</dbReference>
<evidence type="ECO:0000256" key="9">
    <source>
        <dbReference type="ARBA" id="ARBA00023180"/>
    </source>
</evidence>
<evidence type="ECO:0000256" key="7">
    <source>
        <dbReference type="ARBA" id="ARBA00022801"/>
    </source>
</evidence>
<evidence type="ECO:0000256" key="10">
    <source>
        <dbReference type="RuleBase" id="RU361156"/>
    </source>
</evidence>
<name>A0A4Y1QS85_PRUDU</name>
<dbReference type="FunFam" id="3.40.50.1820:FF:000030">
    <property type="entry name" value="Carboxypeptidase"/>
    <property type="match status" value="1"/>
</dbReference>
<dbReference type="PROSITE" id="PS00560">
    <property type="entry name" value="CARBOXYPEPT_SER_HIS"/>
    <property type="match status" value="2"/>
</dbReference>
<evidence type="ECO:0000256" key="1">
    <source>
        <dbReference type="ARBA" id="ARBA00004613"/>
    </source>
</evidence>
<dbReference type="InterPro" id="IPR033124">
    <property type="entry name" value="Ser_caboxypep_his_AS"/>
</dbReference>
<dbReference type="GO" id="GO:0005773">
    <property type="term" value="C:vacuole"/>
    <property type="evidence" value="ECO:0007669"/>
    <property type="project" value="TreeGrafter"/>
</dbReference>
<evidence type="ECO:0000256" key="2">
    <source>
        <dbReference type="ARBA" id="ARBA00009431"/>
    </source>
</evidence>
<evidence type="ECO:0000256" key="3">
    <source>
        <dbReference type="ARBA" id="ARBA00022525"/>
    </source>
</evidence>
<dbReference type="InterPro" id="IPR029058">
    <property type="entry name" value="AB_hydrolase_fold"/>
</dbReference>
<dbReference type="SUPFAM" id="SSF53474">
    <property type="entry name" value="alpha/beta-Hydrolases"/>
    <property type="match status" value="3"/>
</dbReference>
<evidence type="ECO:0000256" key="6">
    <source>
        <dbReference type="ARBA" id="ARBA00022729"/>
    </source>
</evidence>
<keyword evidence="6" id="KW-0732">Signal</keyword>
<dbReference type="PANTHER" id="PTHR11802">
    <property type="entry name" value="SERINE PROTEASE FAMILY S10 SERINE CARBOXYPEPTIDASE"/>
    <property type="match status" value="1"/>
</dbReference>
<comment type="similarity">
    <text evidence="2 10">Belongs to the peptidase S10 family.</text>
</comment>
<dbReference type="EMBL" id="AP019297">
    <property type="protein sequence ID" value="BBG94699.1"/>
    <property type="molecule type" value="Genomic_DNA"/>
</dbReference>
<keyword evidence="8" id="KW-1015">Disulfide bond</keyword>
<dbReference type="GO" id="GO:0004185">
    <property type="term" value="F:serine-type carboxypeptidase activity"/>
    <property type="evidence" value="ECO:0007669"/>
    <property type="project" value="UniProtKB-UniRule"/>
</dbReference>
<dbReference type="PROSITE" id="PS00131">
    <property type="entry name" value="CARBOXYPEPT_SER_SER"/>
    <property type="match status" value="2"/>
</dbReference>
<keyword evidence="7 10" id="KW-0378">Hydrolase</keyword>
<dbReference type="Gene3D" id="3.40.50.11320">
    <property type="match status" value="2"/>
</dbReference>
<comment type="subcellular location">
    <subcellularLocation>
        <location evidence="1">Secreted</location>
    </subcellularLocation>
</comment>
<dbReference type="PANTHER" id="PTHR11802:SF31">
    <property type="entry name" value="SERINE CARBOXYPEPTIDASE-LIKE 34"/>
    <property type="match status" value="1"/>
</dbReference>
<dbReference type="FunFam" id="3.40.50.1820:FF:000013">
    <property type="entry name" value="Carboxypeptidase"/>
    <property type="match status" value="1"/>
</dbReference>
<evidence type="ECO:0000256" key="4">
    <source>
        <dbReference type="ARBA" id="ARBA00022645"/>
    </source>
</evidence>
<dbReference type="Gene3D" id="6.10.250.940">
    <property type="match status" value="2"/>
</dbReference>
<evidence type="ECO:0000256" key="5">
    <source>
        <dbReference type="ARBA" id="ARBA00022670"/>
    </source>
</evidence>
<dbReference type="GO" id="GO:0005576">
    <property type="term" value="C:extracellular region"/>
    <property type="evidence" value="ECO:0007669"/>
    <property type="project" value="UniProtKB-SubCell"/>
</dbReference>
<dbReference type="PRINTS" id="PR00724">
    <property type="entry name" value="CRBOXYPTASEC"/>
</dbReference>
<dbReference type="CDD" id="cd10537">
    <property type="entry name" value="SET_SETD9"/>
    <property type="match status" value="1"/>
</dbReference>
<sequence length="1377" mass="155028">MVVVAVEDIAGGGNGNGMSREAELEVIREADRVINLPGQPPVSFPTTLATSNYLIIIILTTPAAAARLCSTGPGCSSVAYGAAQELGPFLVRSNGTLILNNFSWNKVANVLFLEAPVGVGFSYTNNSKDVETLGDAVTAADSYAFLVEWFQRFPAFKSRDFYIAGESYAGHYVPQLADLIYQRNKHSSSYINLKGFMIGNAVINGPTDSRGMFDYAWSHAIISDQLHYNLVKECDFAHENNQTEQCNDHMRAFLQAYSDIDIYGIYAPVCLSPSSSSSNSNKAKASTYNSIRLLVAPRLLTQHELWHRLPSGYDPCTENYVEQYFNREDVQRALHANVTQLSYPYTPCSGVIKGWNDSPDTLLPVIQKLLKAGLRIWIYSGDTDGRVPVTSTRYSIKKMGLRVKQEWRAWFDRGQVAGWRRRMRRAAASHLPHRIAVVGLGEESSFLHPPSSSLLSLLSSSEMAFLFHKFQEFVKTLAKNSMLSKNPRQLQFEADINRLFLYTSYNRLGRNADEADVDEIIDMASRAPVADQLKQVQENIHLQIKSFCMSMDELLLPDVKKINEGIESSEQSNPAPRRSGLSFAIGRNTPSVKHHDVPETRPLERADVSQRLKDLIGYTLDIKPSQIPHKEAGQGLFLNGECDVGAVVAVYPGVIYSPAYYRYIPGYPRVNAQNSYLITRYDGTVINAQPWGFGGETRDFWDGLTVPEIRPNMQGGEKGPDRFWKLLSKPLDQRQLGNRGNILEGRNPLALAHFANHPAKDMAPNVMICPYDFPLTENEMRVYIPNVVFGDAEEVKMKRFGSFWFKLGGSRNGGPDIPVLKTLALVATRALCDEEVLLNYRLSNSKRRPEWYTPVDEEEDRRRPERLKVGGWSIGYDGLTFLTVRGAGHQVPTFAPKRSLQIIRHFLANLISTQTLAARFHYHEPSAHQQQQKADQVSGLPGQPPVSFKHFAGYVTVNKTHGRALFYWFFEAINNPQDKPLLLWLNGGPGCSSIGYGATEELGPFFVQNGSEPKLKFNPYTWNNAANLLFLESPVGVGFSYTNTSEDIRQLGDKITAEDSYNFLINWFQRFPQYKSHDFYISGESYAGHYVPQLSELIFDRNQNLSKENYINLKGFMIGNAAVDDETDQKGMIDYAWDHAVISDRLYQDIKNECDFSEKMVSRLCNKLIDKYFDVYEIIDMYSLYTPTCLSNNSSATTATRQSRTIQGAPTLFSRLDVRHKRPAGYDPCASEYSYVYLNRPDVQKALHANVTKIPYPWTHCSDNITFWKDAPPSILPVIGKLVASGLRVWIYSGDTDGRIPVTSTRYALKKLGLKINEDWTPWYNNKQVGGWTVAYEGLMFVTIRGAGHQVPEFAPKQSLLMVEHFLANRTLPSKPF</sequence>
<dbReference type="EC" id="3.4.16.-" evidence="10"/>
<organism evidence="11">
    <name type="scientific">Prunus dulcis</name>
    <name type="common">Almond</name>
    <name type="synonym">Amygdalus dulcis</name>
    <dbReference type="NCBI Taxonomy" id="3755"/>
    <lineage>
        <taxon>Eukaryota</taxon>
        <taxon>Viridiplantae</taxon>
        <taxon>Streptophyta</taxon>
        <taxon>Embryophyta</taxon>
        <taxon>Tracheophyta</taxon>
        <taxon>Spermatophyta</taxon>
        <taxon>Magnoliopsida</taxon>
        <taxon>eudicotyledons</taxon>
        <taxon>Gunneridae</taxon>
        <taxon>Pentapetalae</taxon>
        <taxon>rosids</taxon>
        <taxon>fabids</taxon>
        <taxon>Rosales</taxon>
        <taxon>Rosaceae</taxon>
        <taxon>Amygdaloideae</taxon>
        <taxon>Amygdaleae</taxon>
        <taxon>Prunus</taxon>
    </lineage>
</organism>
<evidence type="ECO:0000256" key="8">
    <source>
        <dbReference type="ARBA" id="ARBA00023157"/>
    </source>
</evidence>
<keyword evidence="5 10" id="KW-0645">Protease</keyword>
<dbReference type="FunFam" id="3.40.50.12670:FF:000002">
    <property type="entry name" value="Carboxypeptidase"/>
    <property type="match status" value="1"/>
</dbReference>
<dbReference type="InterPro" id="IPR001563">
    <property type="entry name" value="Peptidase_S10"/>
</dbReference>
<keyword evidence="4 10" id="KW-0121">Carboxypeptidase</keyword>
<evidence type="ECO:0000313" key="11">
    <source>
        <dbReference type="EMBL" id="BBG94699.1"/>
    </source>
</evidence>
<keyword evidence="3" id="KW-0964">Secreted</keyword>
<dbReference type="InterPro" id="IPR018202">
    <property type="entry name" value="Ser_caboxypep_ser_AS"/>
</dbReference>
<gene>
    <name evidence="11" type="ORF">Prudu_003049</name>
</gene>